<evidence type="ECO:0000256" key="1">
    <source>
        <dbReference type="SAM" id="Coils"/>
    </source>
</evidence>
<accession>B7KBX8</accession>
<gene>
    <name evidence="2" type="ordered locus">PCC7424_0333</name>
</gene>
<dbReference type="OrthoDB" id="565403at2"/>
<organism evidence="2 3">
    <name type="scientific">Gloeothece citriformis (strain PCC 7424)</name>
    <name type="common">Cyanothece sp. (strain PCC 7424)</name>
    <dbReference type="NCBI Taxonomy" id="65393"/>
    <lineage>
        <taxon>Bacteria</taxon>
        <taxon>Bacillati</taxon>
        <taxon>Cyanobacteriota</taxon>
        <taxon>Cyanophyceae</taxon>
        <taxon>Oscillatoriophycideae</taxon>
        <taxon>Chroococcales</taxon>
        <taxon>Aphanothecaceae</taxon>
        <taxon>Gloeothece</taxon>
        <taxon>Gloeothece citriformis</taxon>
    </lineage>
</organism>
<evidence type="ECO:0000313" key="2">
    <source>
        <dbReference type="EMBL" id="ACK68801.1"/>
    </source>
</evidence>
<dbReference type="STRING" id="65393.PCC7424_0333"/>
<reference evidence="3" key="1">
    <citation type="journal article" date="2011" name="MBio">
        <title>Novel metabolic attributes of the genus Cyanothece, comprising a group of unicellular nitrogen-fixing Cyanobacteria.</title>
        <authorList>
            <person name="Bandyopadhyay A."/>
            <person name="Elvitigala T."/>
            <person name="Welsh E."/>
            <person name="Stockel J."/>
            <person name="Liberton M."/>
            <person name="Min H."/>
            <person name="Sherman L.A."/>
            <person name="Pakrasi H.B."/>
        </authorList>
    </citation>
    <scope>NUCLEOTIDE SEQUENCE [LARGE SCALE GENOMIC DNA]</scope>
    <source>
        <strain evidence="3">PCC 7424</strain>
    </source>
</reference>
<name>B7KBX8_GLOC7</name>
<dbReference type="SUPFAM" id="SSF52540">
    <property type="entry name" value="P-loop containing nucleoside triphosphate hydrolases"/>
    <property type="match status" value="1"/>
</dbReference>
<feature type="coiled-coil region" evidence="1">
    <location>
        <begin position="333"/>
        <end position="382"/>
    </location>
</feature>
<dbReference type="AlphaFoldDB" id="B7KBX8"/>
<dbReference type="HOGENOM" id="CLU_747461_0_0_3"/>
<dbReference type="RefSeq" id="WP_012597751.1">
    <property type="nucleotide sequence ID" value="NC_011729.1"/>
</dbReference>
<dbReference type="EMBL" id="CP001291">
    <property type="protein sequence ID" value="ACK68801.1"/>
    <property type="molecule type" value="Genomic_DNA"/>
</dbReference>
<dbReference type="InterPro" id="IPR027417">
    <property type="entry name" value="P-loop_NTPase"/>
</dbReference>
<evidence type="ECO:0000313" key="3">
    <source>
        <dbReference type="Proteomes" id="UP000002384"/>
    </source>
</evidence>
<dbReference type="Proteomes" id="UP000002384">
    <property type="component" value="Chromosome"/>
</dbReference>
<keyword evidence="3" id="KW-1185">Reference proteome</keyword>
<protein>
    <submittedName>
        <fullName evidence="2">Uncharacterized protein</fullName>
    </submittedName>
</protein>
<keyword evidence="1" id="KW-0175">Coiled coil</keyword>
<dbReference type="KEGG" id="cyc:PCC7424_0333"/>
<proteinExistence type="predicted"/>
<dbReference type="eggNOG" id="ENOG50332SN">
    <property type="taxonomic scope" value="Bacteria"/>
</dbReference>
<sequence length="399" mass="47169">MNTKLNGQKSIKLILHPGHGKCGSTSIQVFLHSNVDQLKTKRIYLPDSSFRFSFETEPKAEELPFKTPKMKMYGWPIYYFRDFLQNKKPLSLFEERIKKILEDAQKSDCEAIIISAENLVNIDKNNGTGGKIHKILSSYFSDVIVLYYIRRQDDYLISSWQQWAHKKGKKIQEYILECLNSHEPQFFKIAKFFEDIYGTNNVQVVPLNKEVLIEGDLIKDFCHRTQININIETPSKYYSNPSVNPYVCDILSRTPNVFLYHLNDNFPRFAPENDEIKMLLNKYVTTKDLLWSNDKTILNDEMKEMVMKHFEEENRQLHQTYFNYVPYEKVFGVQKLANSQKSLEHEIDKLKDVMALQMEIILNLLIEKEEKKQKEKNRFQNKLKGKLSKIIKPIKKMFH</sequence>